<dbReference type="SUPFAM" id="SSF103473">
    <property type="entry name" value="MFS general substrate transporter"/>
    <property type="match status" value="1"/>
</dbReference>
<keyword evidence="2 5" id="KW-0812">Transmembrane</keyword>
<sequence length="488" mass="53592">MLSNTTDSSVERPVKESLKTLAENPIDTSLQLTRFRIPRHRTAMSQVVLVGLFAFCTVGMSNALGGAGGGGLLNTTQSTNANVAVYTTFSALAFIGGTIYNRIGIKLCLAFGGIGYACLASAYLTTSHIGDRAMPWIVTAGCIEGLSAAMLWTAVGAVTTCYPTEQTKGKAFAIFWTIFEMGGVLGSIIPICMDWDSTSANLEDGSYIAFIVIMLCGCFIPLLLIPSDQVIRIDGSSVVIPKMPTWKSEITGMCRLLLQNSWVLTLFPYFAASNWFYTYQANDFNVPNFTLRTRYVNGLWSNFFCMVGVWTMGTFLDFPFNIKLSRPTRARVGIIAVFITSIIVWSGGWHLAKNSKRGESPIPLIDITETRRYIPFGAIYIAYGFYDGCVQSYANWIIGSLSNNSAVLSHYAGWYRSIQSAAAAVVWRLDGMDVSYRNIFISTWCIMIGSVITSFYVAFNKVLEQSEDEASSTLTPPAKPDETMSTRT</sequence>
<gene>
    <name evidence="6" type="ORF">EV44_g5779</name>
</gene>
<feature type="transmembrane region" description="Helical" evidence="5">
    <location>
        <begin position="43"/>
        <end position="63"/>
    </location>
</feature>
<keyword evidence="3 5" id="KW-1133">Transmembrane helix</keyword>
<dbReference type="Gene3D" id="1.20.1250.20">
    <property type="entry name" value="MFS general substrate transporter like domains"/>
    <property type="match status" value="1"/>
</dbReference>
<feature type="transmembrane region" description="Helical" evidence="5">
    <location>
        <begin position="171"/>
        <end position="193"/>
    </location>
</feature>
<dbReference type="EMBL" id="JNVN01000956">
    <property type="protein sequence ID" value="KHJ34303.1"/>
    <property type="molecule type" value="Genomic_DNA"/>
</dbReference>
<evidence type="ECO:0000256" key="3">
    <source>
        <dbReference type="ARBA" id="ARBA00022989"/>
    </source>
</evidence>
<dbReference type="HOGENOM" id="CLU_030884_1_2_1"/>
<dbReference type="GO" id="GO:0016020">
    <property type="term" value="C:membrane"/>
    <property type="evidence" value="ECO:0007669"/>
    <property type="project" value="UniProtKB-SubCell"/>
</dbReference>
<proteinExistence type="predicted"/>
<dbReference type="InterPro" id="IPR051617">
    <property type="entry name" value="UNC-93-like_regulator"/>
</dbReference>
<dbReference type="InterPro" id="IPR036259">
    <property type="entry name" value="MFS_trans_sf"/>
</dbReference>
<evidence type="ECO:0000256" key="2">
    <source>
        <dbReference type="ARBA" id="ARBA00022692"/>
    </source>
</evidence>
<feature type="transmembrane region" description="Helical" evidence="5">
    <location>
        <begin position="107"/>
        <end position="124"/>
    </location>
</feature>
<organism evidence="6 7">
    <name type="scientific">Uncinula necator</name>
    <name type="common">Grape powdery mildew</name>
    <dbReference type="NCBI Taxonomy" id="52586"/>
    <lineage>
        <taxon>Eukaryota</taxon>
        <taxon>Fungi</taxon>
        <taxon>Dikarya</taxon>
        <taxon>Ascomycota</taxon>
        <taxon>Pezizomycotina</taxon>
        <taxon>Leotiomycetes</taxon>
        <taxon>Erysiphales</taxon>
        <taxon>Erysiphaceae</taxon>
        <taxon>Erysiphe</taxon>
    </lineage>
</organism>
<dbReference type="OMA" id="YTYQAND"/>
<keyword evidence="7" id="KW-1185">Reference proteome</keyword>
<feature type="transmembrane region" description="Helical" evidence="5">
    <location>
        <begin position="205"/>
        <end position="225"/>
    </location>
</feature>
<feature type="transmembrane region" description="Helical" evidence="5">
    <location>
        <begin position="332"/>
        <end position="352"/>
    </location>
</feature>
<comment type="subcellular location">
    <subcellularLocation>
        <location evidence="1">Membrane</location>
        <topology evidence="1">Multi-pass membrane protein</topology>
    </subcellularLocation>
</comment>
<accession>A0A0B1P7V3</accession>
<comment type="caution">
    <text evidence="6">The sequence shown here is derived from an EMBL/GenBank/DDBJ whole genome shotgun (WGS) entry which is preliminary data.</text>
</comment>
<feature type="transmembrane region" description="Helical" evidence="5">
    <location>
        <begin position="83"/>
        <end position="100"/>
    </location>
</feature>
<feature type="transmembrane region" description="Helical" evidence="5">
    <location>
        <begin position="439"/>
        <end position="459"/>
    </location>
</feature>
<dbReference type="Pfam" id="PF05978">
    <property type="entry name" value="UNC-93"/>
    <property type="match status" value="1"/>
</dbReference>
<evidence type="ECO:0000313" key="6">
    <source>
        <dbReference type="EMBL" id="KHJ34303.1"/>
    </source>
</evidence>
<evidence type="ECO:0000256" key="1">
    <source>
        <dbReference type="ARBA" id="ARBA00004141"/>
    </source>
</evidence>
<feature type="transmembrane region" description="Helical" evidence="5">
    <location>
        <begin position="299"/>
        <end position="320"/>
    </location>
</feature>
<reference evidence="6 7" key="1">
    <citation type="journal article" date="2014" name="BMC Genomics">
        <title>Adaptive genomic structural variation in the grape powdery mildew pathogen, Erysiphe necator.</title>
        <authorList>
            <person name="Jones L."/>
            <person name="Riaz S."/>
            <person name="Morales-Cruz A."/>
            <person name="Amrine K.C."/>
            <person name="McGuire B."/>
            <person name="Gubler W.D."/>
            <person name="Walker M.A."/>
            <person name="Cantu D."/>
        </authorList>
    </citation>
    <scope>NUCLEOTIDE SEQUENCE [LARGE SCALE GENOMIC DNA]</scope>
    <source>
        <strain evidence="7">c</strain>
    </source>
</reference>
<evidence type="ECO:0000313" key="7">
    <source>
        <dbReference type="Proteomes" id="UP000030854"/>
    </source>
</evidence>
<dbReference type="AlphaFoldDB" id="A0A0B1P7V3"/>
<dbReference type="InterPro" id="IPR010291">
    <property type="entry name" value="Ion_channel_UNC-93"/>
</dbReference>
<feature type="transmembrane region" description="Helical" evidence="5">
    <location>
        <begin position="136"/>
        <end position="159"/>
    </location>
</feature>
<protein>
    <submittedName>
        <fullName evidence="6">Putative duf895 domain-containing protein</fullName>
    </submittedName>
</protein>
<evidence type="ECO:0000256" key="4">
    <source>
        <dbReference type="ARBA" id="ARBA00023136"/>
    </source>
</evidence>
<evidence type="ECO:0000256" key="5">
    <source>
        <dbReference type="SAM" id="Phobius"/>
    </source>
</evidence>
<name>A0A0B1P7V3_UNCNE</name>
<dbReference type="PANTHER" id="PTHR23294:SF59">
    <property type="entry name" value="UNC93-LIKE PROTEIN C922.05C"/>
    <property type="match status" value="1"/>
</dbReference>
<dbReference type="PANTHER" id="PTHR23294">
    <property type="entry name" value="ET TRANSLATION PRODUCT-RELATED"/>
    <property type="match status" value="1"/>
</dbReference>
<keyword evidence="4 5" id="KW-0472">Membrane</keyword>
<dbReference type="Proteomes" id="UP000030854">
    <property type="component" value="Unassembled WGS sequence"/>
</dbReference>